<organism evidence="8 9">
    <name type="scientific">Paenibacillus brevis</name>
    <dbReference type="NCBI Taxonomy" id="2841508"/>
    <lineage>
        <taxon>Bacteria</taxon>
        <taxon>Bacillati</taxon>
        <taxon>Bacillota</taxon>
        <taxon>Bacilli</taxon>
        <taxon>Bacillales</taxon>
        <taxon>Paenibacillaceae</taxon>
        <taxon>Paenibacillus</taxon>
    </lineage>
</organism>
<dbReference type="Pfam" id="PF02600">
    <property type="entry name" value="DsbB"/>
    <property type="match status" value="1"/>
</dbReference>
<evidence type="ECO:0000313" key="9">
    <source>
        <dbReference type="Proteomes" id="UP000743001"/>
    </source>
</evidence>
<evidence type="ECO:0000256" key="1">
    <source>
        <dbReference type="ARBA" id="ARBA00022448"/>
    </source>
</evidence>
<evidence type="ECO:0000256" key="2">
    <source>
        <dbReference type="ARBA" id="ARBA00022982"/>
    </source>
</evidence>
<keyword evidence="2" id="KW-0249">Electron transport</keyword>
<keyword evidence="7" id="KW-0812">Transmembrane</keyword>
<feature type="transmembrane region" description="Helical" evidence="7">
    <location>
        <begin position="65"/>
        <end position="84"/>
    </location>
</feature>
<dbReference type="RefSeq" id="WP_216480927.1">
    <property type="nucleotide sequence ID" value="NZ_JAHLQJ010000026.1"/>
</dbReference>
<keyword evidence="1" id="KW-0813">Transport</keyword>
<sequence>MRSFFRNYGIYMAWLVSLVATAGSLYLSEVLHYEPCRLCWFQRIFMYPQVILLGIAAYRQDRNIITYSIPLSAVGAVISVYHYALQKVPFMSELLPCKVGIPCNFDYINWWGFITIPLLALIAAVLIIVCLWAAKDKPEHGTESLAGEDAGQQSN</sequence>
<dbReference type="EMBL" id="JAHLQJ010000026">
    <property type="protein sequence ID" value="MBU5674362.1"/>
    <property type="molecule type" value="Genomic_DNA"/>
</dbReference>
<evidence type="ECO:0000256" key="3">
    <source>
        <dbReference type="ARBA" id="ARBA00023002"/>
    </source>
</evidence>
<keyword evidence="6" id="KW-0676">Redox-active center</keyword>
<keyword evidence="7" id="KW-0472">Membrane</keyword>
<evidence type="ECO:0000256" key="6">
    <source>
        <dbReference type="ARBA" id="ARBA00023284"/>
    </source>
</evidence>
<dbReference type="PIRSF" id="PIRSF036659">
    <property type="entry name" value="BdbC"/>
    <property type="match status" value="1"/>
</dbReference>
<keyword evidence="4" id="KW-1015">Disulfide bond</keyword>
<protein>
    <submittedName>
        <fullName evidence="8">Disulfide bond formation protein B</fullName>
    </submittedName>
</protein>
<keyword evidence="9" id="KW-1185">Reference proteome</keyword>
<comment type="caution">
    <text evidence="8">The sequence shown here is derived from an EMBL/GenBank/DDBJ whole genome shotgun (WGS) entry which is preliminary data.</text>
</comment>
<dbReference type="HAMAP" id="MF_00287">
    <property type="entry name" value="BdbC"/>
    <property type="match status" value="1"/>
</dbReference>
<feature type="transmembrane region" description="Helical" evidence="7">
    <location>
        <begin position="40"/>
        <end position="58"/>
    </location>
</feature>
<dbReference type="PANTHER" id="PTHR43469">
    <property type="entry name" value="DISULFIDE FORMATION PROTEIN-RELATED"/>
    <property type="match status" value="1"/>
</dbReference>
<dbReference type="PANTHER" id="PTHR43469:SF1">
    <property type="entry name" value="SPBETA PROPHAGE-DERIVED DISULFIDE BOND FORMATION PROTEIN B"/>
    <property type="match status" value="1"/>
</dbReference>
<gene>
    <name evidence="8" type="ORF">KQJ23_21200</name>
</gene>
<keyword evidence="5" id="KW-0143">Chaperone</keyword>
<accession>A0ABS6FVU4</accession>
<keyword evidence="3" id="KW-0560">Oxidoreductase</keyword>
<reference evidence="8 9" key="1">
    <citation type="submission" date="2021-06" db="EMBL/GenBank/DDBJ databases">
        <authorList>
            <person name="Sun Q."/>
            <person name="Li D."/>
        </authorList>
    </citation>
    <scope>NUCLEOTIDE SEQUENCE [LARGE SCALE GENOMIC DNA]</scope>
    <source>
        <strain evidence="8 9">MSJ-6</strain>
    </source>
</reference>
<feature type="transmembrane region" description="Helical" evidence="7">
    <location>
        <begin position="9"/>
        <end position="28"/>
    </location>
</feature>
<dbReference type="InterPro" id="IPR003752">
    <property type="entry name" value="DiS_bond_form_DsbB/BdbC"/>
</dbReference>
<dbReference type="NCBIfam" id="NF002849">
    <property type="entry name" value="PRK03113.1"/>
    <property type="match status" value="1"/>
</dbReference>
<evidence type="ECO:0000256" key="5">
    <source>
        <dbReference type="ARBA" id="ARBA00023186"/>
    </source>
</evidence>
<evidence type="ECO:0000256" key="4">
    <source>
        <dbReference type="ARBA" id="ARBA00023157"/>
    </source>
</evidence>
<name>A0ABS6FVU4_9BACL</name>
<proteinExistence type="inferred from homology"/>
<dbReference type="InterPro" id="IPR012187">
    <property type="entry name" value="Disulphide_bond_form_BdbC"/>
</dbReference>
<evidence type="ECO:0000256" key="7">
    <source>
        <dbReference type="SAM" id="Phobius"/>
    </source>
</evidence>
<dbReference type="Proteomes" id="UP000743001">
    <property type="component" value="Unassembled WGS sequence"/>
</dbReference>
<evidence type="ECO:0000313" key="8">
    <source>
        <dbReference type="EMBL" id="MBU5674362.1"/>
    </source>
</evidence>
<keyword evidence="7" id="KW-1133">Transmembrane helix</keyword>
<feature type="transmembrane region" description="Helical" evidence="7">
    <location>
        <begin position="110"/>
        <end position="134"/>
    </location>
</feature>